<evidence type="ECO:0000259" key="7">
    <source>
        <dbReference type="Pfam" id="PF00361"/>
    </source>
</evidence>
<accession>A0A934KE10</accession>
<evidence type="ECO:0000256" key="6">
    <source>
        <dbReference type="SAM" id="Phobius"/>
    </source>
</evidence>
<organism evidence="8 9">
    <name type="scientific">Candidatus Nephthysia bennettiae</name>
    <dbReference type="NCBI Taxonomy" id="3127016"/>
    <lineage>
        <taxon>Bacteria</taxon>
        <taxon>Bacillati</taxon>
        <taxon>Candidatus Dormiibacterota</taxon>
        <taxon>Candidatus Dormibacteria</taxon>
        <taxon>Candidatus Dormibacterales</taxon>
        <taxon>Candidatus Dormibacteraceae</taxon>
        <taxon>Candidatus Nephthysia</taxon>
    </lineage>
</organism>
<dbReference type="Proteomes" id="UP000612893">
    <property type="component" value="Unassembled WGS sequence"/>
</dbReference>
<feature type="transmembrane region" description="Helical" evidence="6">
    <location>
        <begin position="306"/>
        <end position="326"/>
    </location>
</feature>
<feature type="transmembrane region" description="Helical" evidence="6">
    <location>
        <begin position="253"/>
        <end position="274"/>
    </location>
</feature>
<dbReference type="Pfam" id="PF00361">
    <property type="entry name" value="Proton_antipo_M"/>
    <property type="match status" value="1"/>
</dbReference>
<dbReference type="RefSeq" id="WP_338204237.1">
    <property type="nucleotide sequence ID" value="NZ_JAEKNR010000203.1"/>
</dbReference>
<feature type="transmembrane region" description="Helical" evidence="6">
    <location>
        <begin position="424"/>
        <end position="443"/>
    </location>
</feature>
<dbReference type="AlphaFoldDB" id="A0A934KE10"/>
<evidence type="ECO:0000313" key="8">
    <source>
        <dbReference type="EMBL" id="MBJ7600420.1"/>
    </source>
</evidence>
<keyword evidence="4 6" id="KW-0472">Membrane</keyword>
<feature type="transmembrane region" description="Helical" evidence="6">
    <location>
        <begin position="32"/>
        <end position="56"/>
    </location>
</feature>
<dbReference type="EMBL" id="JAEKNR010000203">
    <property type="protein sequence ID" value="MBJ7600420.1"/>
    <property type="molecule type" value="Genomic_DNA"/>
</dbReference>
<evidence type="ECO:0000256" key="3">
    <source>
        <dbReference type="ARBA" id="ARBA00022989"/>
    </source>
</evidence>
<comment type="caution">
    <text evidence="8">The sequence shown here is derived from an EMBL/GenBank/DDBJ whole genome shotgun (WGS) entry which is preliminary data.</text>
</comment>
<dbReference type="GO" id="GO:0012505">
    <property type="term" value="C:endomembrane system"/>
    <property type="evidence" value="ECO:0007669"/>
    <property type="project" value="UniProtKB-SubCell"/>
</dbReference>
<keyword evidence="2 5" id="KW-0812">Transmembrane</keyword>
<protein>
    <recommendedName>
        <fullName evidence="7">NADH:quinone oxidoreductase/Mrp antiporter transmembrane domain-containing protein</fullName>
    </recommendedName>
</protein>
<evidence type="ECO:0000256" key="2">
    <source>
        <dbReference type="ARBA" id="ARBA00022692"/>
    </source>
</evidence>
<feature type="transmembrane region" description="Helical" evidence="6">
    <location>
        <begin position="218"/>
        <end position="247"/>
    </location>
</feature>
<gene>
    <name evidence="8" type="ORF">JF922_20400</name>
</gene>
<feature type="transmembrane region" description="Helical" evidence="6">
    <location>
        <begin position="97"/>
        <end position="114"/>
    </location>
</feature>
<evidence type="ECO:0000256" key="1">
    <source>
        <dbReference type="ARBA" id="ARBA00004127"/>
    </source>
</evidence>
<keyword evidence="3 6" id="KW-1133">Transmembrane helix</keyword>
<sequence length="461" mass="46427">MRTIALLPELLVGGGALALVIAGRLRSLPTRWLAAGALLLAVAALALELWLGAQIGTLFSGGWQQDRFSLFAKAALLVALAGLLATSDWSAETLPDVLPFAFLAVFGGMVVASATSLPGLWAGLELAALSGVAAGGLASRETGLRLLTVSALAGGLITVGFGFLYAVTGASTLSGLRQTLVNEPVTLALALIALLPLTGVVIRLGLGPFQPAAAGGVVLGAMGAAVLTGLTAGAAALALVKLLAAMYGANPAWGLWLAALASFAMVLGGLRALGVASPRPLVAWLVVQQVGWLAGGLATHDQRGTAAALFLLVPLLLGATAGPLLAGGPDGPLSRITGLGRREPARAMGLALVLLSLAGVPPLAGFFGEFTVAVELVRSGLVWVLACGLLGSLLCTAAVVRSLRLLYLELTPEESRGTVSRRNVSWKAGPFVPAVLVLAYGLLANPIHSLAVQGAAALGLH</sequence>
<evidence type="ECO:0000256" key="4">
    <source>
        <dbReference type="ARBA" id="ARBA00023136"/>
    </source>
</evidence>
<comment type="subcellular location">
    <subcellularLocation>
        <location evidence="1">Endomembrane system</location>
        <topology evidence="1">Multi-pass membrane protein</topology>
    </subcellularLocation>
    <subcellularLocation>
        <location evidence="5">Membrane</location>
        <topology evidence="5">Multi-pass membrane protein</topology>
    </subcellularLocation>
</comment>
<evidence type="ECO:0000313" key="9">
    <source>
        <dbReference type="Proteomes" id="UP000612893"/>
    </source>
</evidence>
<feature type="transmembrane region" description="Helical" evidence="6">
    <location>
        <begin position="6"/>
        <end position="25"/>
    </location>
</feature>
<name>A0A934KE10_9BACT</name>
<feature type="transmembrane region" description="Helical" evidence="6">
    <location>
        <begin position="347"/>
        <end position="368"/>
    </location>
</feature>
<feature type="transmembrane region" description="Helical" evidence="6">
    <location>
        <begin position="68"/>
        <end position="85"/>
    </location>
</feature>
<feature type="transmembrane region" description="Helical" evidence="6">
    <location>
        <begin position="380"/>
        <end position="403"/>
    </location>
</feature>
<feature type="transmembrane region" description="Helical" evidence="6">
    <location>
        <begin position="146"/>
        <end position="167"/>
    </location>
</feature>
<reference evidence="8" key="1">
    <citation type="submission" date="2020-10" db="EMBL/GenBank/DDBJ databases">
        <title>Ca. Dormibacterota MAGs.</title>
        <authorList>
            <person name="Montgomery K."/>
        </authorList>
    </citation>
    <scope>NUCLEOTIDE SEQUENCE [LARGE SCALE GENOMIC DNA]</scope>
    <source>
        <strain evidence="8">SC8812_S17_10</strain>
    </source>
</reference>
<proteinExistence type="predicted"/>
<keyword evidence="9" id="KW-1185">Reference proteome</keyword>
<evidence type="ECO:0000256" key="5">
    <source>
        <dbReference type="RuleBase" id="RU000320"/>
    </source>
</evidence>
<dbReference type="GO" id="GO:0016020">
    <property type="term" value="C:membrane"/>
    <property type="evidence" value="ECO:0007669"/>
    <property type="project" value="UniProtKB-SubCell"/>
</dbReference>
<dbReference type="PANTHER" id="PTHR22773">
    <property type="entry name" value="NADH DEHYDROGENASE"/>
    <property type="match status" value="1"/>
</dbReference>
<feature type="transmembrane region" description="Helical" evidence="6">
    <location>
        <begin position="187"/>
        <end position="206"/>
    </location>
</feature>
<dbReference type="InterPro" id="IPR001750">
    <property type="entry name" value="ND/Mrp_TM"/>
</dbReference>
<feature type="domain" description="NADH:quinone oxidoreductase/Mrp antiporter transmembrane" evidence="7">
    <location>
        <begin position="125"/>
        <end position="394"/>
    </location>
</feature>